<dbReference type="Proteomes" id="UP001140453">
    <property type="component" value="Unassembled WGS sequence"/>
</dbReference>
<organism evidence="1 2">
    <name type="scientific">Gnomoniopsis smithogilvyi</name>
    <dbReference type="NCBI Taxonomy" id="1191159"/>
    <lineage>
        <taxon>Eukaryota</taxon>
        <taxon>Fungi</taxon>
        <taxon>Dikarya</taxon>
        <taxon>Ascomycota</taxon>
        <taxon>Pezizomycotina</taxon>
        <taxon>Sordariomycetes</taxon>
        <taxon>Sordariomycetidae</taxon>
        <taxon>Diaporthales</taxon>
        <taxon>Gnomoniaceae</taxon>
        <taxon>Gnomoniopsis</taxon>
    </lineage>
</organism>
<name>A0A9W8YV31_9PEZI</name>
<proteinExistence type="predicted"/>
<comment type="caution">
    <text evidence="1">The sequence shown here is derived from an EMBL/GenBank/DDBJ whole genome shotgun (WGS) entry which is preliminary data.</text>
</comment>
<reference evidence="1" key="1">
    <citation type="submission" date="2022-10" db="EMBL/GenBank/DDBJ databases">
        <title>Tapping the CABI collections for fungal endophytes: first genome assemblies for Collariella, Neodidymelliopsis, Ascochyta clinopodiicola, Didymella pomorum, Didymosphaeria variabile, Neocosmospora piperis and Neocucurbitaria cava.</title>
        <authorList>
            <person name="Hill R."/>
        </authorList>
    </citation>
    <scope>NUCLEOTIDE SEQUENCE</scope>
    <source>
        <strain evidence="1">IMI 355082</strain>
    </source>
</reference>
<dbReference type="EMBL" id="JAPEVB010000002">
    <property type="protein sequence ID" value="KAJ4393379.1"/>
    <property type="molecule type" value="Genomic_DNA"/>
</dbReference>
<gene>
    <name evidence="1" type="ORF">N0V93_002589</name>
</gene>
<evidence type="ECO:0000313" key="1">
    <source>
        <dbReference type="EMBL" id="KAJ4393379.1"/>
    </source>
</evidence>
<keyword evidence="2" id="KW-1185">Reference proteome</keyword>
<protein>
    <submittedName>
        <fullName evidence="1">Uncharacterized protein</fullName>
    </submittedName>
</protein>
<dbReference type="OrthoDB" id="2151789at2759"/>
<dbReference type="AlphaFoldDB" id="A0A9W8YV31"/>
<evidence type="ECO:0000313" key="2">
    <source>
        <dbReference type="Proteomes" id="UP001140453"/>
    </source>
</evidence>
<sequence length="83" mass="9332">MSILILSFWQNKEDDDKIQSEFKGVIDAVDKKAAKYMKYAAPFQDPIGSYGKENKARLQAASKIYDPDGMFQKGVPGGWKLVD</sequence>
<accession>A0A9W8YV31</accession>